<sequence>MKNKYYLYLFFPIITGALSQPLLAYSYILLGDFLETKNGNISLIIALIICSLTGIGIYHFLTAYIKNNFSLEIKKEVFSNVLLQDLSETTKKDYSEYINLLNIKLDKWRDLYITSILAVLKDVLQTLFLGLILFKINKFIFICMSILLLPLFLNNTIFPKIMNKKVDKYFELQDKKLAELTDIFNGINVIKNTGSEKVFTTFIFATFDEENRSVQSLSFVENVSGFFSNTSVALSQIGGVILASYLVTLDIISVGAFLAVLQISFFLNEPIISMINNYIAIKSMKSINEEIREFVKCEKSYVSNKSSLAFKNIKLNHLNYIYEDKNVFKDDIKVVIEKGKKYMIRGESGSGKSTLGKILLKILPGYTGSITLNDKDYASFSESDINCLIENICQDTYIFNNTLRFNIDILSQCSDEEILEIIDRVNLNKLLNDISSLDVCIDMNKREVSGGEKSRIAIARALVAKKQIVIADEILANLDAENSLNIENILLSLEDITLIHIAHKPNESLVDKYDHIIEL</sequence>
<feature type="transmembrane region" description="Helical" evidence="7">
    <location>
        <begin position="111"/>
        <end position="133"/>
    </location>
</feature>
<feature type="domain" description="ABC transmembrane type-1" evidence="9">
    <location>
        <begin position="7"/>
        <end position="283"/>
    </location>
</feature>
<dbReference type="InterPro" id="IPR039421">
    <property type="entry name" value="Type_1_exporter"/>
</dbReference>
<dbReference type="CDD" id="cd03228">
    <property type="entry name" value="ABCC_MRP_Like"/>
    <property type="match status" value="1"/>
</dbReference>
<dbReference type="Gene3D" id="3.40.50.300">
    <property type="entry name" value="P-loop containing nucleotide triphosphate hydrolases"/>
    <property type="match status" value="1"/>
</dbReference>
<dbReference type="InterPro" id="IPR027417">
    <property type="entry name" value="P-loop_NTPase"/>
</dbReference>
<feature type="domain" description="ABC transporter" evidence="8">
    <location>
        <begin position="313"/>
        <end position="519"/>
    </location>
</feature>
<feature type="transmembrane region" description="Helical" evidence="7">
    <location>
        <begin position="41"/>
        <end position="65"/>
    </location>
</feature>
<evidence type="ECO:0000256" key="1">
    <source>
        <dbReference type="ARBA" id="ARBA00004651"/>
    </source>
</evidence>
<dbReference type="SMART" id="SM00382">
    <property type="entry name" value="AAA"/>
    <property type="match status" value="1"/>
</dbReference>
<evidence type="ECO:0000256" key="6">
    <source>
        <dbReference type="ARBA" id="ARBA00023136"/>
    </source>
</evidence>
<dbReference type="InterPro" id="IPR011527">
    <property type="entry name" value="ABC1_TM_dom"/>
</dbReference>
<dbReference type="PROSITE" id="PS00211">
    <property type="entry name" value="ABC_TRANSPORTER_1"/>
    <property type="match status" value="1"/>
</dbReference>
<name>A0ABV9QL57_9FIRM</name>
<keyword evidence="5 7" id="KW-1133">Transmembrane helix</keyword>
<dbReference type="PANTHER" id="PTHR24221">
    <property type="entry name" value="ATP-BINDING CASSETTE SUB-FAMILY B"/>
    <property type="match status" value="1"/>
</dbReference>
<keyword evidence="6 7" id="KW-0472">Membrane</keyword>
<evidence type="ECO:0000313" key="10">
    <source>
        <dbReference type="EMBL" id="MFC4805130.1"/>
    </source>
</evidence>
<evidence type="ECO:0000256" key="7">
    <source>
        <dbReference type="SAM" id="Phobius"/>
    </source>
</evidence>
<dbReference type="GO" id="GO:0005524">
    <property type="term" value="F:ATP binding"/>
    <property type="evidence" value="ECO:0007669"/>
    <property type="project" value="UniProtKB-KW"/>
</dbReference>
<dbReference type="InterPro" id="IPR003439">
    <property type="entry name" value="ABC_transporter-like_ATP-bd"/>
</dbReference>
<dbReference type="RefSeq" id="WP_379788667.1">
    <property type="nucleotide sequence ID" value="NZ_JBHSHL010000033.1"/>
</dbReference>
<dbReference type="PROSITE" id="PS50893">
    <property type="entry name" value="ABC_TRANSPORTER_2"/>
    <property type="match status" value="1"/>
</dbReference>
<evidence type="ECO:0000256" key="5">
    <source>
        <dbReference type="ARBA" id="ARBA00022989"/>
    </source>
</evidence>
<evidence type="ECO:0000256" key="2">
    <source>
        <dbReference type="ARBA" id="ARBA00022692"/>
    </source>
</evidence>
<dbReference type="InterPro" id="IPR003593">
    <property type="entry name" value="AAA+_ATPase"/>
</dbReference>
<evidence type="ECO:0000313" key="11">
    <source>
        <dbReference type="Proteomes" id="UP001595916"/>
    </source>
</evidence>
<dbReference type="SUPFAM" id="SSF90123">
    <property type="entry name" value="ABC transporter transmembrane region"/>
    <property type="match status" value="1"/>
</dbReference>
<proteinExistence type="predicted"/>
<evidence type="ECO:0000259" key="8">
    <source>
        <dbReference type="PROSITE" id="PS50893"/>
    </source>
</evidence>
<feature type="transmembrane region" description="Helical" evidence="7">
    <location>
        <begin position="240"/>
        <end position="267"/>
    </location>
</feature>
<reference evidence="11" key="1">
    <citation type="journal article" date="2019" name="Int. J. Syst. Evol. Microbiol.">
        <title>The Global Catalogue of Microorganisms (GCM) 10K type strain sequencing project: providing services to taxonomists for standard genome sequencing and annotation.</title>
        <authorList>
            <consortium name="The Broad Institute Genomics Platform"/>
            <consortium name="The Broad Institute Genome Sequencing Center for Infectious Disease"/>
            <person name="Wu L."/>
            <person name="Ma J."/>
        </authorList>
    </citation>
    <scope>NUCLEOTIDE SEQUENCE [LARGE SCALE GENOMIC DNA]</scope>
    <source>
        <strain evidence="11">CCUG 46385</strain>
    </source>
</reference>
<feature type="transmembrane region" description="Helical" evidence="7">
    <location>
        <begin position="7"/>
        <end position="29"/>
    </location>
</feature>
<dbReference type="SUPFAM" id="SSF52540">
    <property type="entry name" value="P-loop containing nucleoside triphosphate hydrolases"/>
    <property type="match status" value="1"/>
</dbReference>
<evidence type="ECO:0000259" key="9">
    <source>
        <dbReference type="PROSITE" id="PS50929"/>
    </source>
</evidence>
<accession>A0ABV9QL57</accession>
<organism evidence="10 11">
    <name type="scientific">Filifactor villosus</name>
    <dbReference type="NCBI Taxonomy" id="29374"/>
    <lineage>
        <taxon>Bacteria</taxon>
        <taxon>Bacillati</taxon>
        <taxon>Bacillota</taxon>
        <taxon>Clostridia</taxon>
        <taxon>Peptostreptococcales</taxon>
        <taxon>Filifactoraceae</taxon>
        <taxon>Filifactor</taxon>
    </lineage>
</organism>
<dbReference type="InterPro" id="IPR017871">
    <property type="entry name" value="ABC_transporter-like_CS"/>
</dbReference>
<dbReference type="Proteomes" id="UP001595916">
    <property type="component" value="Unassembled WGS sequence"/>
</dbReference>
<keyword evidence="11" id="KW-1185">Reference proteome</keyword>
<evidence type="ECO:0000256" key="3">
    <source>
        <dbReference type="ARBA" id="ARBA00022741"/>
    </source>
</evidence>
<dbReference type="EMBL" id="JBHSHL010000033">
    <property type="protein sequence ID" value="MFC4805130.1"/>
    <property type="molecule type" value="Genomic_DNA"/>
</dbReference>
<feature type="transmembrane region" description="Helical" evidence="7">
    <location>
        <begin position="139"/>
        <end position="158"/>
    </location>
</feature>
<dbReference type="InterPro" id="IPR036640">
    <property type="entry name" value="ABC1_TM_sf"/>
</dbReference>
<comment type="caution">
    <text evidence="10">The sequence shown here is derived from an EMBL/GenBank/DDBJ whole genome shotgun (WGS) entry which is preliminary data.</text>
</comment>
<dbReference type="PANTHER" id="PTHR24221:SF654">
    <property type="entry name" value="ATP-BINDING CASSETTE SUB-FAMILY B MEMBER 6"/>
    <property type="match status" value="1"/>
</dbReference>
<evidence type="ECO:0000256" key="4">
    <source>
        <dbReference type="ARBA" id="ARBA00022840"/>
    </source>
</evidence>
<keyword evidence="2 7" id="KW-0812">Transmembrane</keyword>
<keyword evidence="4 10" id="KW-0067">ATP-binding</keyword>
<comment type="subcellular location">
    <subcellularLocation>
        <location evidence="1">Cell membrane</location>
        <topology evidence="1">Multi-pass membrane protein</topology>
    </subcellularLocation>
</comment>
<dbReference type="PROSITE" id="PS50929">
    <property type="entry name" value="ABC_TM1F"/>
    <property type="match status" value="1"/>
</dbReference>
<dbReference type="Pfam" id="PF00005">
    <property type="entry name" value="ABC_tran"/>
    <property type="match status" value="1"/>
</dbReference>
<keyword evidence="3" id="KW-0547">Nucleotide-binding</keyword>
<gene>
    <name evidence="10" type="ORF">ACFO4R_08540</name>
</gene>
<dbReference type="Gene3D" id="1.20.1560.10">
    <property type="entry name" value="ABC transporter type 1, transmembrane domain"/>
    <property type="match status" value="1"/>
</dbReference>
<dbReference type="Pfam" id="PF00664">
    <property type="entry name" value="ABC_membrane"/>
    <property type="match status" value="1"/>
</dbReference>
<protein>
    <submittedName>
        <fullName evidence="10">ATP-binding cassette domain-containing protein</fullName>
    </submittedName>
</protein>